<protein>
    <submittedName>
        <fullName evidence="5">NitT/TauT family transport system ATP-binding protein</fullName>
    </submittedName>
</protein>
<name>A0A4R1MJ62_9FIRM</name>
<feature type="domain" description="ABC transporter" evidence="4">
    <location>
        <begin position="1"/>
        <end position="215"/>
    </location>
</feature>
<dbReference type="InterPro" id="IPR003439">
    <property type="entry name" value="ABC_transporter-like_ATP-bd"/>
</dbReference>
<keyword evidence="6" id="KW-1185">Reference proteome</keyword>
<evidence type="ECO:0000259" key="4">
    <source>
        <dbReference type="PROSITE" id="PS50893"/>
    </source>
</evidence>
<dbReference type="AlphaFoldDB" id="A0A4R1MJ62"/>
<evidence type="ECO:0000256" key="3">
    <source>
        <dbReference type="ARBA" id="ARBA00022840"/>
    </source>
</evidence>
<evidence type="ECO:0000313" key="5">
    <source>
        <dbReference type="EMBL" id="TCK92736.1"/>
    </source>
</evidence>
<evidence type="ECO:0000256" key="2">
    <source>
        <dbReference type="ARBA" id="ARBA00022741"/>
    </source>
</evidence>
<dbReference type="RefSeq" id="WP_132282595.1">
    <property type="nucleotide sequence ID" value="NZ_SMGQ01000013.1"/>
</dbReference>
<dbReference type="InterPro" id="IPR027417">
    <property type="entry name" value="P-loop_NTPase"/>
</dbReference>
<dbReference type="SMART" id="SM00382">
    <property type="entry name" value="AAA"/>
    <property type="match status" value="1"/>
</dbReference>
<sequence>MVIKNITKKFDEETIIQNLNVTINDNEITCILGPSGCGKSTLLNIIAGIIEPDDGSIDDKKEKIGYVFQEDRLLPWKTVYENIQLVNKKASKEKINDLIELVGLKGDQHKYPSALSGGMRQRCAIARAFNFESQLLLMDEPFKSLDYDLRIHMVKNLIDIWKKWNNSIVFVTHEIDEAILLGNKIIVLNKNPCTIEKNIQIEKNQHLRSLSDEELIQVRTEIIQCLTTDNKKI</sequence>
<comment type="caution">
    <text evidence="5">The sequence shown here is derived from an EMBL/GenBank/DDBJ whole genome shotgun (WGS) entry which is preliminary data.</text>
</comment>
<evidence type="ECO:0000313" key="6">
    <source>
        <dbReference type="Proteomes" id="UP000294545"/>
    </source>
</evidence>
<gene>
    <name evidence="5" type="ORF">EDC19_1891</name>
</gene>
<dbReference type="GO" id="GO:0016887">
    <property type="term" value="F:ATP hydrolysis activity"/>
    <property type="evidence" value="ECO:0007669"/>
    <property type="project" value="InterPro"/>
</dbReference>
<dbReference type="InterPro" id="IPR003593">
    <property type="entry name" value="AAA+_ATPase"/>
</dbReference>
<dbReference type="EMBL" id="SMGQ01000013">
    <property type="protein sequence ID" value="TCK92736.1"/>
    <property type="molecule type" value="Genomic_DNA"/>
</dbReference>
<dbReference type="SUPFAM" id="SSF52540">
    <property type="entry name" value="P-loop containing nucleoside triphosphate hydrolases"/>
    <property type="match status" value="1"/>
</dbReference>
<dbReference type="OrthoDB" id="9801958at2"/>
<keyword evidence="3 5" id="KW-0067">ATP-binding</keyword>
<reference evidence="5 6" key="1">
    <citation type="submission" date="2019-03" db="EMBL/GenBank/DDBJ databases">
        <title>Genomic Encyclopedia of Type Strains, Phase IV (KMG-IV): sequencing the most valuable type-strain genomes for metagenomic binning, comparative biology and taxonomic classification.</title>
        <authorList>
            <person name="Goeker M."/>
        </authorList>
    </citation>
    <scope>NUCLEOTIDE SEQUENCE [LARGE SCALE GENOMIC DNA]</scope>
    <source>
        <strain evidence="5 6">DSM 24176</strain>
    </source>
</reference>
<dbReference type="Proteomes" id="UP000294545">
    <property type="component" value="Unassembled WGS sequence"/>
</dbReference>
<dbReference type="Gene3D" id="3.40.50.300">
    <property type="entry name" value="P-loop containing nucleotide triphosphate hydrolases"/>
    <property type="match status" value="1"/>
</dbReference>
<dbReference type="PANTHER" id="PTHR42788:SF13">
    <property type="entry name" value="ALIPHATIC SULFONATES IMPORT ATP-BINDING PROTEIN SSUB"/>
    <property type="match status" value="1"/>
</dbReference>
<keyword evidence="1" id="KW-0813">Transport</keyword>
<dbReference type="InterPro" id="IPR050166">
    <property type="entry name" value="ABC_transporter_ATP-bind"/>
</dbReference>
<accession>A0A4R1MJ62</accession>
<dbReference type="GO" id="GO:0005524">
    <property type="term" value="F:ATP binding"/>
    <property type="evidence" value="ECO:0007669"/>
    <property type="project" value="UniProtKB-KW"/>
</dbReference>
<keyword evidence="2" id="KW-0547">Nucleotide-binding</keyword>
<organism evidence="5 6">
    <name type="scientific">Natranaerovirga hydrolytica</name>
    <dbReference type="NCBI Taxonomy" id="680378"/>
    <lineage>
        <taxon>Bacteria</taxon>
        <taxon>Bacillati</taxon>
        <taxon>Bacillota</taxon>
        <taxon>Clostridia</taxon>
        <taxon>Lachnospirales</taxon>
        <taxon>Natranaerovirgaceae</taxon>
        <taxon>Natranaerovirga</taxon>
    </lineage>
</organism>
<dbReference type="Pfam" id="PF00005">
    <property type="entry name" value="ABC_tran"/>
    <property type="match status" value="1"/>
</dbReference>
<dbReference type="PANTHER" id="PTHR42788">
    <property type="entry name" value="TAURINE IMPORT ATP-BINDING PROTEIN-RELATED"/>
    <property type="match status" value="1"/>
</dbReference>
<evidence type="ECO:0000256" key="1">
    <source>
        <dbReference type="ARBA" id="ARBA00022448"/>
    </source>
</evidence>
<proteinExistence type="predicted"/>
<dbReference type="PROSITE" id="PS50893">
    <property type="entry name" value="ABC_TRANSPORTER_2"/>
    <property type="match status" value="1"/>
</dbReference>